<gene>
    <name evidence="1" type="ORF">AM571_PC00548</name>
</gene>
<evidence type="ECO:0000313" key="2">
    <source>
        <dbReference type="Proteomes" id="UP000185109"/>
    </source>
</evidence>
<keyword evidence="1" id="KW-0614">Plasmid</keyword>
<name>A0A1L5PE45_RHIET</name>
<organism evidence="1 2">
    <name type="scientific">Rhizobium etli 8C-3</name>
    <dbReference type="NCBI Taxonomy" id="538025"/>
    <lineage>
        <taxon>Bacteria</taxon>
        <taxon>Pseudomonadati</taxon>
        <taxon>Pseudomonadota</taxon>
        <taxon>Alphaproteobacteria</taxon>
        <taxon>Hyphomicrobiales</taxon>
        <taxon>Rhizobiaceae</taxon>
        <taxon>Rhizobium/Agrobacterium group</taxon>
        <taxon>Rhizobium</taxon>
    </lineage>
</organism>
<dbReference type="EMBL" id="CP017244">
    <property type="protein sequence ID" value="APO78286.1"/>
    <property type="molecule type" value="Genomic_DNA"/>
</dbReference>
<dbReference type="Proteomes" id="UP000185109">
    <property type="component" value="Plasmid pRsp8C3c"/>
</dbReference>
<proteinExistence type="predicted"/>
<accession>A0A1L5PE45</accession>
<geneLocation type="plasmid" evidence="2">
    <name>prsp8c3c</name>
</geneLocation>
<dbReference type="AlphaFoldDB" id="A0A1L5PE45"/>
<reference evidence="1 2" key="1">
    <citation type="submission" date="2016-09" db="EMBL/GenBank/DDBJ databases">
        <title>The complete genome sequences of Rhizobium gallicum, symbiovars gallicum and phaseoli, symbionts associated to common bean (Phaseolus vulgaris).</title>
        <authorList>
            <person name="Bustos P."/>
            <person name="Santamaria R.I."/>
            <person name="Perez-Carrascal O.M."/>
            <person name="Juarez S."/>
            <person name="Lozano L."/>
            <person name="Martinez-Flores I."/>
            <person name="Martinez-Romero E."/>
            <person name="Cevallos M."/>
            <person name="Romero D."/>
            <person name="Davila G."/>
            <person name="Gonzalez V."/>
        </authorList>
    </citation>
    <scope>NUCLEOTIDE SEQUENCE [LARGE SCALE GENOMIC DNA]</scope>
    <source>
        <strain evidence="1 2">8C-3</strain>
        <plasmid evidence="2">Plasmid prsp8c3c</plasmid>
    </source>
</reference>
<sequence>MGVRKLRPGQKICSIRVMMSANFRHCLMHQNHCMASFLRLMMRILLAKRREAFECRLFIAPGR</sequence>
<evidence type="ECO:0000313" key="1">
    <source>
        <dbReference type="EMBL" id="APO78286.1"/>
    </source>
</evidence>
<protein>
    <submittedName>
        <fullName evidence="1">Uncharacterized protein</fullName>
    </submittedName>
</protein>